<keyword evidence="6" id="KW-0539">Nucleus</keyword>
<comment type="caution">
    <text evidence="10">The sequence shown here is derived from an EMBL/GenBank/DDBJ whole genome shotgun (WGS) entry which is preliminary data.</text>
</comment>
<dbReference type="SUPFAM" id="SSF53098">
    <property type="entry name" value="Ribonuclease H-like"/>
    <property type="match status" value="1"/>
</dbReference>
<accession>A0A200R526</accession>
<evidence type="ECO:0000256" key="6">
    <source>
        <dbReference type="ARBA" id="ARBA00023242"/>
    </source>
</evidence>
<evidence type="ECO:0000256" key="3">
    <source>
        <dbReference type="ARBA" id="ARBA00022771"/>
    </source>
</evidence>
<organism evidence="10 11">
    <name type="scientific">Macleaya cordata</name>
    <name type="common">Five-seeded plume-poppy</name>
    <name type="synonym">Bocconia cordata</name>
    <dbReference type="NCBI Taxonomy" id="56857"/>
    <lineage>
        <taxon>Eukaryota</taxon>
        <taxon>Viridiplantae</taxon>
        <taxon>Streptophyta</taxon>
        <taxon>Embryophyta</taxon>
        <taxon>Tracheophyta</taxon>
        <taxon>Spermatophyta</taxon>
        <taxon>Magnoliopsida</taxon>
        <taxon>Ranunculales</taxon>
        <taxon>Papaveraceae</taxon>
        <taxon>Papaveroideae</taxon>
        <taxon>Macleaya</taxon>
    </lineage>
</organism>
<dbReference type="OrthoDB" id="645489at2759"/>
<name>A0A200R526_MACCD</name>
<reference evidence="10 11" key="1">
    <citation type="journal article" date="2017" name="Mol. Plant">
        <title>The Genome of Medicinal Plant Macleaya cordata Provides New Insights into Benzylisoquinoline Alkaloids Metabolism.</title>
        <authorList>
            <person name="Liu X."/>
            <person name="Liu Y."/>
            <person name="Huang P."/>
            <person name="Ma Y."/>
            <person name="Qing Z."/>
            <person name="Tang Q."/>
            <person name="Cao H."/>
            <person name="Cheng P."/>
            <person name="Zheng Y."/>
            <person name="Yuan Z."/>
            <person name="Zhou Y."/>
            <person name="Liu J."/>
            <person name="Tang Z."/>
            <person name="Zhuo Y."/>
            <person name="Zhang Y."/>
            <person name="Yu L."/>
            <person name="Huang J."/>
            <person name="Yang P."/>
            <person name="Peng Q."/>
            <person name="Zhang J."/>
            <person name="Jiang W."/>
            <person name="Zhang Z."/>
            <person name="Lin K."/>
            <person name="Ro D.K."/>
            <person name="Chen X."/>
            <person name="Xiong X."/>
            <person name="Shang Y."/>
            <person name="Huang S."/>
            <person name="Zeng J."/>
        </authorList>
    </citation>
    <scope>NUCLEOTIDE SEQUENCE [LARGE SCALE GENOMIC DNA]</scope>
    <source>
        <strain evidence="11">cv. BLH2017</strain>
        <tissue evidence="10">Root</tissue>
    </source>
</reference>
<dbReference type="InParanoid" id="A0A200R526"/>
<evidence type="ECO:0000259" key="9">
    <source>
        <dbReference type="PROSITE" id="PS50808"/>
    </source>
</evidence>
<evidence type="ECO:0000256" key="4">
    <source>
        <dbReference type="ARBA" id="ARBA00022833"/>
    </source>
</evidence>
<dbReference type="PANTHER" id="PTHR32166:SF88">
    <property type="entry name" value="HAT TRANSPOSON SUPERFAMILY"/>
    <property type="match status" value="1"/>
</dbReference>
<comment type="subcellular location">
    <subcellularLocation>
        <location evidence="1">Nucleus</location>
    </subcellularLocation>
</comment>
<dbReference type="PROSITE" id="PS50808">
    <property type="entry name" value="ZF_BED"/>
    <property type="match status" value="1"/>
</dbReference>
<feature type="compositionally biased region" description="Basic and acidic residues" evidence="8">
    <location>
        <begin position="136"/>
        <end position="147"/>
    </location>
</feature>
<keyword evidence="11" id="KW-1185">Reference proteome</keyword>
<evidence type="ECO:0000313" key="10">
    <source>
        <dbReference type="EMBL" id="OVA17809.1"/>
    </source>
</evidence>
<dbReference type="PANTHER" id="PTHR32166">
    <property type="entry name" value="OSJNBA0013A04.12 PROTEIN"/>
    <property type="match status" value="1"/>
</dbReference>
<evidence type="ECO:0000256" key="7">
    <source>
        <dbReference type="PROSITE-ProRule" id="PRU00027"/>
    </source>
</evidence>
<evidence type="ECO:0000256" key="8">
    <source>
        <dbReference type="SAM" id="MobiDB-lite"/>
    </source>
</evidence>
<dbReference type="STRING" id="56857.A0A200R526"/>
<feature type="region of interest" description="Disordered" evidence="8">
    <location>
        <begin position="120"/>
        <end position="170"/>
    </location>
</feature>
<dbReference type="InterPro" id="IPR008906">
    <property type="entry name" value="HATC_C_dom"/>
</dbReference>
<evidence type="ECO:0000256" key="2">
    <source>
        <dbReference type="ARBA" id="ARBA00022723"/>
    </source>
</evidence>
<dbReference type="GO" id="GO:0008270">
    <property type="term" value="F:zinc ion binding"/>
    <property type="evidence" value="ECO:0007669"/>
    <property type="project" value="UniProtKB-KW"/>
</dbReference>
<keyword evidence="4" id="KW-0862">Zinc</keyword>
<sequence>MASGSEPVPISSLKHDPAWKHVQMFKNGNRVQLKCVYCLKLFSGGGIHRIKEHLACQKGNASCCSRVPLDVRRLMQQSLEGVVVKKKKKQKLAEEIRSLTPMPNEMESFATQCNVNTGLQLHVPPNMHEQSSGGFTRRDEGMRNRSSDRKKRGRVENSSPPPLTPDPCPIAISNPNMVSTMDKDQVHMAIGSLEGDVHDKIPSGMLDCIERLVPDIKVQDKINRELISYKNAAGDFGRKMAIRARHTLLPAEWWSTYGGECPNLARLAIRILSQTCSASGCKRNPIPFEQVHKTRNHLEHQRLCDLVFVQYNLRLQQIQLQEDTVPGIMDPISSESHDLAAEWVTEKEVFFGDGDSDWVALGQPIANIMPLGSPNDDREDWVAGFQYQDKRHGVRDDEDGNSGRH</sequence>
<dbReference type="Proteomes" id="UP000195402">
    <property type="component" value="Unassembled WGS sequence"/>
</dbReference>
<dbReference type="GO" id="GO:0005634">
    <property type="term" value="C:nucleus"/>
    <property type="evidence" value="ECO:0007669"/>
    <property type="project" value="UniProtKB-SubCell"/>
</dbReference>
<proteinExistence type="predicted"/>
<dbReference type="EMBL" id="MVGT01000437">
    <property type="protein sequence ID" value="OVA17809.1"/>
    <property type="molecule type" value="Genomic_DNA"/>
</dbReference>
<feature type="compositionally biased region" description="Pro residues" evidence="8">
    <location>
        <begin position="159"/>
        <end position="168"/>
    </location>
</feature>
<dbReference type="GO" id="GO:0003677">
    <property type="term" value="F:DNA binding"/>
    <property type="evidence" value="ECO:0007669"/>
    <property type="project" value="UniProtKB-KW"/>
</dbReference>
<keyword evidence="2" id="KW-0479">Metal-binding</keyword>
<dbReference type="GO" id="GO:0046983">
    <property type="term" value="F:protein dimerization activity"/>
    <property type="evidence" value="ECO:0007669"/>
    <property type="project" value="InterPro"/>
</dbReference>
<dbReference type="InterPro" id="IPR003656">
    <property type="entry name" value="Znf_BED"/>
</dbReference>
<dbReference type="AlphaFoldDB" id="A0A200R526"/>
<dbReference type="OMA" id="QPIANIM"/>
<evidence type="ECO:0000313" key="11">
    <source>
        <dbReference type="Proteomes" id="UP000195402"/>
    </source>
</evidence>
<feature type="domain" description="BED-type" evidence="9">
    <location>
        <begin position="13"/>
        <end position="71"/>
    </location>
</feature>
<dbReference type="InterPro" id="IPR012337">
    <property type="entry name" value="RNaseH-like_sf"/>
</dbReference>
<keyword evidence="3 7" id="KW-0863">Zinc-finger</keyword>
<dbReference type="Pfam" id="PF05699">
    <property type="entry name" value="Dimer_Tnp_hAT"/>
    <property type="match status" value="1"/>
</dbReference>
<gene>
    <name evidence="10" type="ORF">BVC80_1835g196</name>
</gene>
<keyword evidence="5" id="KW-0238">DNA-binding</keyword>
<evidence type="ECO:0000256" key="1">
    <source>
        <dbReference type="ARBA" id="ARBA00004123"/>
    </source>
</evidence>
<protein>
    <submittedName>
        <fullName evidence="10">Zinc finger protein</fullName>
    </submittedName>
</protein>
<evidence type="ECO:0000256" key="5">
    <source>
        <dbReference type="ARBA" id="ARBA00023125"/>
    </source>
</evidence>